<comment type="caution">
    <text evidence="1">The sequence shown here is derived from an EMBL/GenBank/DDBJ whole genome shotgun (WGS) entry which is preliminary data.</text>
</comment>
<dbReference type="Proteomes" id="UP000828390">
    <property type="component" value="Unassembled WGS sequence"/>
</dbReference>
<accession>A0A9D4RL76</accession>
<name>A0A9D4RL76_DREPO</name>
<reference evidence="1" key="1">
    <citation type="journal article" date="2019" name="bioRxiv">
        <title>The Genome of the Zebra Mussel, Dreissena polymorpha: A Resource for Invasive Species Research.</title>
        <authorList>
            <person name="McCartney M.A."/>
            <person name="Auch B."/>
            <person name="Kono T."/>
            <person name="Mallez S."/>
            <person name="Zhang Y."/>
            <person name="Obille A."/>
            <person name="Becker A."/>
            <person name="Abrahante J.E."/>
            <person name="Garbe J."/>
            <person name="Badalamenti J.P."/>
            <person name="Herman A."/>
            <person name="Mangelson H."/>
            <person name="Liachko I."/>
            <person name="Sullivan S."/>
            <person name="Sone E.D."/>
            <person name="Koren S."/>
            <person name="Silverstein K.A.T."/>
            <person name="Beckman K.B."/>
            <person name="Gohl D.M."/>
        </authorList>
    </citation>
    <scope>NUCLEOTIDE SEQUENCE</scope>
    <source>
        <strain evidence="1">Duluth1</strain>
        <tissue evidence="1">Whole animal</tissue>
    </source>
</reference>
<organism evidence="1 2">
    <name type="scientific">Dreissena polymorpha</name>
    <name type="common">Zebra mussel</name>
    <name type="synonym">Mytilus polymorpha</name>
    <dbReference type="NCBI Taxonomy" id="45954"/>
    <lineage>
        <taxon>Eukaryota</taxon>
        <taxon>Metazoa</taxon>
        <taxon>Spiralia</taxon>
        <taxon>Lophotrochozoa</taxon>
        <taxon>Mollusca</taxon>
        <taxon>Bivalvia</taxon>
        <taxon>Autobranchia</taxon>
        <taxon>Heteroconchia</taxon>
        <taxon>Euheterodonta</taxon>
        <taxon>Imparidentia</taxon>
        <taxon>Neoheterodontei</taxon>
        <taxon>Myida</taxon>
        <taxon>Dreissenoidea</taxon>
        <taxon>Dreissenidae</taxon>
        <taxon>Dreissena</taxon>
    </lineage>
</organism>
<proteinExistence type="predicted"/>
<evidence type="ECO:0000313" key="2">
    <source>
        <dbReference type="Proteomes" id="UP000828390"/>
    </source>
</evidence>
<protein>
    <submittedName>
        <fullName evidence="1">Uncharacterized protein</fullName>
    </submittedName>
</protein>
<dbReference type="EMBL" id="JAIWYP010000002">
    <property type="protein sequence ID" value="KAH3871483.1"/>
    <property type="molecule type" value="Genomic_DNA"/>
</dbReference>
<gene>
    <name evidence="1" type="ORF">DPMN_034686</name>
</gene>
<dbReference type="AlphaFoldDB" id="A0A9D4RL76"/>
<sequence length="124" mass="13884">MTDRGSVPEHIIHKLSNTQNKHVIASILLTQKALGCSNGDGPRGDGLTSQLCNSKICPGIDVKVQSYNTSSVQISVEVVEEVTDWMLLRVEKSKYYWRIDTAIISHKTDYRKESEPVFDCLFGI</sequence>
<reference evidence="1" key="2">
    <citation type="submission" date="2020-11" db="EMBL/GenBank/DDBJ databases">
        <authorList>
            <person name="McCartney M.A."/>
            <person name="Auch B."/>
            <person name="Kono T."/>
            <person name="Mallez S."/>
            <person name="Becker A."/>
            <person name="Gohl D.M."/>
            <person name="Silverstein K.A.T."/>
            <person name="Koren S."/>
            <person name="Bechman K.B."/>
            <person name="Herman A."/>
            <person name="Abrahante J.E."/>
            <person name="Garbe J."/>
        </authorList>
    </citation>
    <scope>NUCLEOTIDE SEQUENCE</scope>
    <source>
        <strain evidence="1">Duluth1</strain>
        <tissue evidence="1">Whole animal</tissue>
    </source>
</reference>
<evidence type="ECO:0000313" key="1">
    <source>
        <dbReference type="EMBL" id="KAH3871483.1"/>
    </source>
</evidence>
<keyword evidence="2" id="KW-1185">Reference proteome</keyword>